<sequence length="86" mass="9694">RPNVINLYNQHVESHKHNVFAIIKSLMHRNSKRESATPGHLSPVASPKSQKLGFHSLFSKRDHDKLSASAISSPMMKISPPIMKLR</sequence>
<evidence type="ECO:0000313" key="3">
    <source>
        <dbReference type="Proteomes" id="UP000789342"/>
    </source>
</evidence>
<proteinExistence type="predicted"/>
<keyword evidence="3" id="KW-1185">Reference proteome</keyword>
<name>A0A9N9IJM9_9GLOM</name>
<feature type="non-terminal residue" evidence="2">
    <location>
        <position position="1"/>
    </location>
</feature>
<dbReference type="OrthoDB" id="2143914at2759"/>
<comment type="caution">
    <text evidence="2">The sequence shown here is derived from an EMBL/GenBank/DDBJ whole genome shotgun (WGS) entry which is preliminary data.</text>
</comment>
<evidence type="ECO:0000313" key="2">
    <source>
        <dbReference type="EMBL" id="CAG8740097.1"/>
    </source>
</evidence>
<accession>A0A9N9IJM9</accession>
<dbReference type="AlphaFoldDB" id="A0A9N9IJM9"/>
<evidence type="ECO:0000256" key="1">
    <source>
        <dbReference type="SAM" id="MobiDB-lite"/>
    </source>
</evidence>
<gene>
    <name evidence="2" type="ORF">AMORRO_LOCUS14652</name>
</gene>
<feature type="region of interest" description="Disordered" evidence="1">
    <location>
        <begin position="29"/>
        <end position="49"/>
    </location>
</feature>
<dbReference type="Proteomes" id="UP000789342">
    <property type="component" value="Unassembled WGS sequence"/>
</dbReference>
<dbReference type="EMBL" id="CAJVPV010030099">
    <property type="protein sequence ID" value="CAG8740097.1"/>
    <property type="molecule type" value="Genomic_DNA"/>
</dbReference>
<organism evidence="2 3">
    <name type="scientific">Acaulospora morrowiae</name>
    <dbReference type="NCBI Taxonomy" id="94023"/>
    <lineage>
        <taxon>Eukaryota</taxon>
        <taxon>Fungi</taxon>
        <taxon>Fungi incertae sedis</taxon>
        <taxon>Mucoromycota</taxon>
        <taxon>Glomeromycotina</taxon>
        <taxon>Glomeromycetes</taxon>
        <taxon>Diversisporales</taxon>
        <taxon>Acaulosporaceae</taxon>
        <taxon>Acaulospora</taxon>
    </lineage>
</organism>
<protein>
    <submittedName>
        <fullName evidence="2">7747_t:CDS:1</fullName>
    </submittedName>
</protein>
<reference evidence="2" key="1">
    <citation type="submission" date="2021-06" db="EMBL/GenBank/DDBJ databases">
        <authorList>
            <person name="Kallberg Y."/>
            <person name="Tangrot J."/>
            <person name="Rosling A."/>
        </authorList>
    </citation>
    <scope>NUCLEOTIDE SEQUENCE</scope>
    <source>
        <strain evidence="2">CL551</strain>
    </source>
</reference>